<dbReference type="EMBL" id="BMFN01000005">
    <property type="protein sequence ID" value="GGF80125.1"/>
    <property type="molecule type" value="Genomic_DNA"/>
</dbReference>
<evidence type="ECO:0000313" key="1">
    <source>
        <dbReference type="EMBL" id="GGF80125.1"/>
    </source>
</evidence>
<accession>A0ACB5PX28</accession>
<keyword evidence="2" id="KW-1185">Reference proteome</keyword>
<comment type="caution">
    <text evidence="1">The sequence shown here is derived from an EMBL/GenBank/DDBJ whole genome shotgun (WGS) entry which is preliminary data.</text>
</comment>
<proteinExistence type="predicted"/>
<reference evidence="1 2" key="1">
    <citation type="journal article" date="2019" name="Int. J. Syst. Evol. Microbiol.">
        <title>The Global Catalogue of Microorganisms (GCM) 10K type strain sequencing project: providing services to taxonomists for standard genome sequencing and annotation.</title>
        <authorList>
            <consortium name="The Broad Institute Genomics Platform"/>
            <consortium name="The Broad Institute Genome Sequencing Center for Infectious Disease"/>
            <person name="Wu L."/>
            <person name="Ma J."/>
        </authorList>
    </citation>
    <scope>NUCLEOTIDE SEQUENCE [LARGE SCALE GENOMIC DNA]</scope>
    <source>
        <strain evidence="1 2">CGMCC 1.12720</strain>
    </source>
</reference>
<dbReference type="Proteomes" id="UP000605392">
    <property type="component" value="Unassembled WGS sequence"/>
</dbReference>
<gene>
    <name evidence="1" type="ORF">GCM10011375_39000</name>
</gene>
<name>A0ACB5PX28_9BACT</name>
<evidence type="ECO:0000313" key="2">
    <source>
        <dbReference type="Proteomes" id="UP000605392"/>
    </source>
</evidence>
<organism evidence="1 2">
    <name type="scientific">Hymenobacter qilianensis</name>
    <dbReference type="NCBI Taxonomy" id="1385715"/>
    <lineage>
        <taxon>Bacteria</taxon>
        <taxon>Pseudomonadati</taxon>
        <taxon>Bacteroidota</taxon>
        <taxon>Cytophagia</taxon>
        <taxon>Cytophagales</taxon>
        <taxon>Hymenobacteraceae</taxon>
        <taxon>Hymenobacter</taxon>
    </lineage>
</organism>
<sequence>MQATTASAAGLRVYSAQRGGLLEGTYSGGGTSVVGFTPARALRAGETLQVAIPKAAQDAGGTALSQAYSYQFTTRTAPSAGTFASPGVLPPSAPSTYGITSADYNGDGFLDLASCSQGSTSKLQVRFGQGDGTFGSAVDYAMGASYYLTSADLDNDGDLDLVVGNYGQLVVMQNNGSGVFTTLRGFPTASDVRTMATADFNGDGNLDIVVACAASGLVWVHFGQGDATFTITGSTYFTVSAPVGVAVGDVDGDGDLDYVTATAQSNRAFVRLNDGTGTFTAGATLTVGFQPNSIALGDLNGDGALDVVTANQNSSTVSVLLNTNAGTGAFQAATTLNTGSTPTDVKLGDVDGDGDLDLVVSGNTRDVRLNNGSGLFSAGPIISSGAYYAALADVNNDGTLDLLGGSSSSPTGGTSSIGVYLNAATPTLASFSPASGPIGSTVTLTGTNLAGTTQVTFNGRPAASFTVNSSTSVTAVVPAGATSGRIGVTTLPGMSATSVTNFTVAAPVVISLSPTQGPAGTVVTVTGTGFLEATQVTFAGTAAAGFVVNAAGTQLTVAAPVGVRTGPVVVTTPNGTSNGVPFTGAPMLSSISPAFGPAGTVVTLTGAGLLNANAVTFGGVAASGFTVNAAGTSLSVSAPEGVLSGPVYVTTPYGVSNSVTFTGAPVITSFSPASGPAGTRVTVQGLNLAGTNQVTFGTATTTAFAVSSATQLSVTVPSGASSGPIQVRTPAGTAVSTTAYTIPAPVLTALSPASGPANIEVIITGTDLSDVTGVTFNGVAASFFFANSATSVSVYAPNGVTTGPVVVTTPGGPSNGLLFTAAPVLSSFSPTGGSPGTVVTLTGQNLTDATQVSFNGVAAASFTVVSATQLTATVPASASSGPIRVTTPGGTGASRNSFFVTAPVLTAIAPPAGPAGTVVTLTGSDLLQLTGVTFNGVAAPGATVDATGTQVTVTAPAGVSTGPVVATTSAGRSNGLLFSSAPTLTALSPAFGPAGTPVTLTGTGLAGTTQVTFNGTEAPGFVVNAAGTSLTVTAPAGLTTGPVVAANVYGPGNGLVFTLPPTISTLSPASSPVGNSVVVTGTDLLGATRVRVNATTAASFTVNSATQLTFVVPAGAISGRVQVTTPAGTAISPTNLVVPAPVITTLSPSAGPLGSSVSIAGSSLRDARQVTFNGTPAAGFVVNTDGTLLTVTVPAGATTGPVVVTAPNGVSNGLTFTVGPTITSLSPAFGGPGTQVTVAGSNLAGTTQVTFNGTVAPDFMVNAAGTSLTVAAPAGVTTGPVVVTAAGTASNGVLYTAAPVITAFTPASGLIGTRVTIAGTDLNLPTRVLFNGVSATFTAGSATQLTATVPVGASTGPVQIVTAHGSGISAANFTVQAPMLTAATPAAAPVGGTVTLTGTNLQGTTGLTFGGVAAPGYTLNAAGTSLTVAVPAGATSGPLVLTAPHGSSNGLDFAVLPAITGVTPAPAGAGAPVTITGTTFGGTTQVSFNGVPATFTLVSATQLTAVVPAGATSGPLLVTTAAGPSAAFAFAVPPAVVRLTPAGNSLNVLPGTGVTASFSRAVNAATAGPAGLRLFGSQSLGLLPGTYAGGGTSMVSFTPSQALRAGEAIQATVLAGAAAADGTPVTRPYVAQFTLATGPAPGTFAAGSQYLATTGSTQGVAVGDFDRDGYPDVAASSGRTSPTAFLTIYYGDATGTFARSYSGMLGAATYLTSVDVDNDGDLDLLATMPAGGAEVWRNDGLAGFRFQTTVPTPNSRMTAAADLNGDGNQDLIISCNLGGAYSCLGRGNGTFGPITSLITARVLGLAVGDVDGDGDLDLAIASANNNYVAVRLNDGTGSFAAPVLVPVANTPSAVALGDVTGDGAPDLLVAQYDYGVTAGQSSMVLLTNNGTGTFTAGAPVSIGGHPRDLKLGDVDGDGDLDAVTVNEASASASVCLNQGQGSFVLTTTVPVGSGPTSLVLADLDGNHTLDLVAANSTSTAAQGALLVFNKPALFMWTGAVSADWNTAGNWQGNAVPTRSDDASIPAGLTTYPVVDQGRIAVHSLTIAAAAQFTVNTEATVEVLGNWQNHGTTTLPGAVVFRGEGVQTVGGTALTRFGTLEVNKPTGALTLEQAAVVTTELIMRTGALVTNTHELTTTGATLRESPESYVLGTTLSTAQLTTAGMSYDFGDLGLVLTPRGAILPGATTVRRLTGTSLSGQGSGSTVLRSYDIEAATNSGLDVVLQFGYFDSELNGLAEEGLTLLRSATGPAGPWEAVASLSQNTTANTVTASGVEHFSIWTLSQRTNPLPVELVRFTAEAKGNDALLRWTTAQEKDNAAFVIESSVDGRRFRAIGRQTGQGTRTQATAYQFLDRDLLRYDAPVIYYRLRQVDTDGRETVLPVRAVRVVQAAPEFRVYPTVVADGHLRYHYDGTFSADATLTVYNTTGQLLLRQQGPTLGTGDVALPVLPTGWYLVHLTTQGKHYTERFYRP</sequence>
<protein>
    <submittedName>
        <fullName evidence="1">Uncharacterized protein</fullName>
    </submittedName>
</protein>